<evidence type="ECO:0000256" key="11">
    <source>
        <dbReference type="HAMAP-Rule" id="MF_00497"/>
    </source>
</evidence>
<evidence type="ECO:0000256" key="2">
    <source>
        <dbReference type="ARBA" id="ARBA00022516"/>
    </source>
</evidence>
<dbReference type="GO" id="GO:0005737">
    <property type="term" value="C:cytoplasm"/>
    <property type="evidence" value="ECO:0007669"/>
    <property type="project" value="UniProtKB-SubCell"/>
</dbReference>
<dbReference type="EC" id="1.1.1.261" evidence="11"/>
<feature type="binding site" evidence="11 14">
    <location>
        <position position="129"/>
    </location>
    <ligand>
        <name>NAD(+)</name>
        <dbReference type="ChEBI" id="CHEBI:57540"/>
    </ligand>
</feature>
<evidence type="ECO:0000313" key="16">
    <source>
        <dbReference type="Proteomes" id="UP000319894"/>
    </source>
</evidence>
<organism evidence="15 16">
    <name type="scientific">Haloglomus irregulare</name>
    <dbReference type="NCBI Taxonomy" id="2234134"/>
    <lineage>
        <taxon>Archaea</taxon>
        <taxon>Methanobacteriati</taxon>
        <taxon>Methanobacteriota</taxon>
        <taxon>Stenosarchaea group</taxon>
        <taxon>Halobacteria</taxon>
        <taxon>Halobacteriales</taxon>
        <taxon>Natronomonadaceae</taxon>
        <taxon>Haloglomus</taxon>
    </lineage>
</organism>
<feature type="binding site" evidence="11">
    <location>
        <position position="172"/>
    </location>
    <ligand>
        <name>Zn(2+)</name>
        <dbReference type="ChEBI" id="CHEBI:29105"/>
        <note>catalytic</note>
    </ligand>
</feature>
<sequence length="355" mass="37070">MFEKSTWIRLPRNVVVGHGVLGRVREAVDDLYLDGTPLLVTSPTPYELAGERVATQFEAAGVEPETTVVEEASFGAVEQVMAAAGEADADFLIGIGGGKPIDIAKMAADELDLALVSVPTAASHDGIVSGRGSVPEGDTRHSVAADPPLAVVADTELLSAAPWRLTTAGCADIISNYTAVKDWQLAHRLKNVEYSEYAGALSQMTAEMLVERADSIKRGLEESAWIVVKALVSSGVAMSIAGSSRPASGAEHLISHQLDRIAPGTALHGHQVGVASVVTEYLHSGTDGEWRSVRAALESLGAPTDAAELGIEDGAFLEAVTTAHTIRNRYTILGDGVDERAAREAATVTGVIGGD</sequence>
<dbReference type="CDD" id="cd08173">
    <property type="entry name" value="Gro1PDH"/>
    <property type="match status" value="1"/>
</dbReference>
<comment type="catalytic activity">
    <reaction evidence="11">
        <text>sn-glycerol 1-phosphate + NAD(+) = dihydroxyacetone phosphate + NADH + H(+)</text>
        <dbReference type="Rhea" id="RHEA:21412"/>
        <dbReference type="ChEBI" id="CHEBI:15378"/>
        <dbReference type="ChEBI" id="CHEBI:57540"/>
        <dbReference type="ChEBI" id="CHEBI:57642"/>
        <dbReference type="ChEBI" id="CHEBI:57685"/>
        <dbReference type="ChEBI" id="CHEBI:57945"/>
        <dbReference type="EC" id="1.1.1.261"/>
    </reaction>
</comment>
<dbReference type="NCBIfam" id="NF002022">
    <property type="entry name" value="PRK00843.1"/>
    <property type="match status" value="1"/>
</dbReference>
<evidence type="ECO:0000256" key="9">
    <source>
        <dbReference type="ARBA" id="ARBA00023209"/>
    </source>
</evidence>
<dbReference type="InterPro" id="IPR016205">
    <property type="entry name" value="Glycerol_DH"/>
</dbReference>
<evidence type="ECO:0000256" key="3">
    <source>
        <dbReference type="ARBA" id="ARBA00022723"/>
    </source>
</evidence>
<comment type="subcellular location">
    <subcellularLocation>
        <location evidence="11">Cytoplasm</location>
    </subcellularLocation>
</comment>
<feature type="binding site" evidence="11">
    <location>
        <position position="125"/>
    </location>
    <ligand>
        <name>substrate</name>
    </ligand>
</feature>
<protein>
    <recommendedName>
        <fullName evidence="11">Glycerol-1-phosphate dehydrogenase [NAD(P)+]</fullName>
        <shortName evidence="11">G1P dehydrogenase</shortName>
        <shortName evidence="11">G1PDH</shortName>
        <ecNumber evidence="11">1.1.1.261</ecNumber>
    </recommendedName>
    <alternativeName>
        <fullName evidence="11">Enantiomeric glycerophosphate synthase</fullName>
    </alternativeName>
    <alternativeName>
        <fullName evidence="11">sn-glycerol-1-phosphate dehydrogenase</fullName>
    </alternativeName>
</protein>
<feature type="binding site" evidence="11">
    <location>
        <position position="252"/>
    </location>
    <ligand>
        <name>Zn(2+)</name>
        <dbReference type="ChEBI" id="CHEBI:29105"/>
        <note>catalytic</note>
    </ligand>
</feature>
<feature type="binding site" evidence="12">
    <location>
        <position position="252"/>
    </location>
    <ligand>
        <name>glycerol</name>
        <dbReference type="ChEBI" id="CHEBI:17754"/>
    </ligand>
</feature>
<dbReference type="PANTHER" id="PTHR43616:SF5">
    <property type="entry name" value="GLYCEROL DEHYDROGENASE 1"/>
    <property type="match status" value="1"/>
</dbReference>
<reference evidence="15 16" key="1">
    <citation type="submission" date="2018-06" db="EMBL/GenBank/DDBJ databases">
        <title>Natronomonas sp. F16-60 a new haloarchaeon isolated from a solar saltern of Isla Cristina, Huelva, Spain.</title>
        <authorList>
            <person name="Duran-Viseras A."/>
            <person name="Sanchez-Porro C."/>
            <person name="Ventosa A."/>
        </authorList>
    </citation>
    <scope>NUCLEOTIDE SEQUENCE [LARGE SCALE GENOMIC DNA]</scope>
    <source>
        <strain evidence="15 16">F16-60</strain>
    </source>
</reference>
<comment type="similarity">
    <text evidence="11">Belongs to the glycerol-1-phosphate dehydrogenase family.</text>
</comment>
<evidence type="ECO:0000256" key="12">
    <source>
        <dbReference type="PIRSR" id="PIRSR000112-1"/>
    </source>
</evidence>
<evidence type="ECO:0000256" key="10">
    <source>
        <dbReference type="ARBA" id="ARBA00023264"/>
    </source>
</evidence>
<dbReference type="OrthoDB" id="8656at2157"/>
<gene>
    <name evidence="11" type="primary">egsA</name>
    <name evidence="15" type="ORF">DP107_15675</name>
</gene>
<dbReference type="Proteomes" id="UP000319894">
    <property type="component" value="Unassembled WGS sequence"/>
</dbReference>
<comment type="catalytic activity">
    <reaction evidence="11">
        <text>sn-glycerol 1-phosphate + NADP(+) = dihydroxyacetone phosphate + NADPH + H(+)</text>
        <dbReference type="Rhea" id="RHEA:21416"/>
        <dbReference type="ChEBI" id="CHEBI:15378"/>
        <dbReference type="ChEBI" id="CHEBI:57642"/>
        <dbReference type="ChEBI" id="CHEBI:57685"/>
        <dbReference type="ChEBI" id="CHEBI:57783"/>
        <dbReference type="ChEBI" id="CHEBI:58349"/>
        <dbReference type="EC" id="1.1.1.261"/>
    </reaction>
</comment>
<keyword evidence="6 11" id="KW-0560">Oxidoreductase</keyword>
<keyword evidence="10 11" id="KW-1208">Phospholipid metabolism</keyword>
<dbReference type="GO" id="GO:0006650">
    <property type="term" value="P:glycerophospholipid metabolic process"/>
    <property type="evidence" value="ECO:0007669"/>
    <property type="project" value="UniProtKB-UniRule"/>
</dbReference>
<dbReference type="FunCoup" id="A0A554MW62">
    <property type="interactions" value="9"/>
</dbReference>
<dbReference type="SUPFAM" id="SSF56796">
    <property type="entry name" value="Dehydroquinate synthase-like"/>
    <property type="match status" value="1"/>
</dbReference>
<dbReference type="GO" id="GO:0008654">
    <property type="term" value="P:phospholipid biosynthetic process"/>
    <property type="evidence" value="ECO:0007669"/>
    <property type="project" value="UniProtKB-KW"/>
</dbReference>
<feature type="binding site" evidence="11">
    <location>
        <position position="268"/>
    </location>
    <ligand>
        <name>Zn(2+)</name>
        <dbReference type="ChEBI" id="CHEBI:29105"/>
        <note>catalytic</note>
    </ligand>
</feature>
<proteinExistence type="inferred from homology"/>
<keyword evidence="3 11" id="KW-0479">Metal-binding</keyword>
<evidence type="ECO:0000256" key="14">
    <source>
        <dbReference type="PIRSR" id="PIRSR000112-3"/>
    </source>
</evidence>
<keyword evidence="2 11" id="KW-0444">Lipid biosynthesis</keyword>
<name>A0A554MW62_9EURY</name>
<keyword evidence="4 11" id="KW-0862">Zinc</keyword>
<dbReference type="GO" id="GO:0106357">
    <property type="term" value="F:glycerol-1-phosphate dehydrogenase (NAD+) activity"/>
    <property type="evidence" value="ECO:0007669"/>
    <property type="project" value="RHEA"/>
</dbReference>
<dbReference type="PIRSF" id="PIRSF000112">
    <property type="entry name" value="Glycerol_dehydrogenase"/>
    <property type="match status" value="1"/>
</dbReference>
<dbReference type="RefSeq" id="WP_144263086.1">
    <property type="nucleotide sequence ID" value="NZ_QMDX01000013.1"/>
</dbReference>
<evidence type="ECO:0000256" key="8">
    <source>
        <dbReference type="ARBA" id="ARBA00023098"/>
    </source>
</evidence>
<keyword evidence="1 11" id="KW-0963">Cytoplasm</keyword>
<dbReference type="Gene3D" id="3.40.50.1970">
    <property type="match status" value="1"/>
</dbReference>
<feature type="binding site" evidence="12">
    <location>
        <position position="268"/>
    </location>
    <ligand>
        <name>glycerol</name>
        <dbReference type="ChEBI" id="CHEBI:17754"/>
    </ligand>
</feature>
<feature type="binding site" evidence="12">
    <location>
        <position position="172"/>
    </location>
    <ligand>
        <name>glycerol</name>
        <dbReference type="ChEBI" id="CHEBI:17754"/>
    </ligand>
</feature>
<evidence type="ECO:0000256" key="7">
    <source>
        <dbReference type="ARBA" id="ARBA00023027"/>
    </source>
</evidence>
<feature type="binding site" evidence="11 14">
    <location>
        <begin position="98"/>
        <end position="102"/>
    </location>
    <ligand>
        <name>NAD(+)</name>
        <dbReference type="ChEBI" id="CHEBI:57540"/>
    </ligand>
</feature>
<feature type="binding site" evidence="11">
    <location>
        <position position="256"/>
    </location>
    <ligand>
        <name>substrate</name>
    </ligand>
</feature>
<comment type="pathway">
    <text evidence="11">Membrane lipid metabolism; glycerophospholipid metabolism.</text>
</comment>
<evidence type="ECO:0000256" key="13">
    <source>
        <dbReference type="PIRSR" id="PIRSR000112-2"/>
    </source>
</evidence>
<keyword evidence="9 11" id="KW-0594">Phospholipid biosynthesis</keyword>
<keyword evidence="16" id="KW-1185">Reference proteome</keyword>
<comment type="caution">
    <text evidence="15">The sequence shown here is derived from an EMBL/GenBank/DDBJ whole genome shotgun (WGS) entry which is preliminary data.</text>
</comment>
<evidence type="ECO:0000256" key="6">
    <source>
        <dbReference type="ARBA" id="ARBA00023002"/>
    </source>
</evidence>
<keyword evidence="5 11" id="KW-0521">NADP</keyword>
<evidence type="ECO:0000256" key="4">
    <source>
        <dbReference type="ARBA" id="ARBA00022833"/>
    </source>
</evidence>
<feature type="binding site" evidence="11">
    <location>
        <position position="172"/>
    </location>
    <ligand>
        <name>substrate</name>
    </ligand>
</feature>
<dbReference type="EMBL" id="QMDX01000013">
    <property type="protein sequence ID" value="TSD09351.1"/>
    <property type="molecule type" value="Genomic_DNA"/>
</dbReference>
<dbReference type="Gene3D" id="1.20.1090.10">
    <property type="entry name" value="Dehydroquinate synthase-like - alpha domain"/>
    <property type="match status" value="1"/>
</dbReference>
<evidence type="ECO:0000256" key="5">
    <source>
        <dbReference type="ARBA" id="ARBA00022857"/>
    </source>
</evidence>
<dbReference type="Pfam" id="PF13685">
    <property type="entry name" value="Fe-ADH_2"/>
    <property type="match status" value="1"/>
</dbReference>
<keyword evidence="7 11" id="KW-0520">NAD</keyword>
<dbReference type="PANTHER" id="PTHR43616">
    <property type="entry name" value="GLYCEROL DEHYDROGENASE"/>
    <property type="match status" value="1"/>
</dbReference>
<dbReference type="UniPathway" id="UPA00940"/>
<dbReference type="GO" id="GO:0106358">
    <property type="term" value="F:glycerol-1-phosphate dehydrogenase (NADP+) activity"/>
    <property type="evidence" value="ECO:0007669"/>
    <property type="project" value="RHEA"/>
</dbReference>
<feature type="binding site" evidence="13">
    <location>
        <position position="125"/>
    </location>
    <ligand>
        <name>glycerol</name>
        <dbReference type="ChEBI" id="CHEBI:17754"/>
    </ligand>
</feature>
<dbReference type="HAMAP" id="MF_00497_A">
    <property type="entry name" value="G1P_dehydrogenase_A"/>
    <property type="match status" value="1"/>
</dbReference>
<evidence type="ECO:0000256" key="1">
    <source>
        <dbReference type="ARBA" id="ARBA00022490"/>
    </source>
</evidence>
<comment type="function">
    <text evidence="11">Catalyzes the NAD(P)H-dependent reduction of dihydroxyacetonephosphate (DHAP or glycerone phosphate) to glycerol 1-phosphate (G1P). The G1P thus generated is used as the glycerophosphate backbone of phospholipids in the cellular membranes of Archaea.</text>
</comment>
<feature type="binding site" evidence="11 14">
    <location>
        <begin position="120"/>
        <end position="123"/>
    </location>
    <ligand>
        <name>NAD(+)</name>
        <dbReference type="ChEBI" id="CHEBI:57540"/>
    </ligand>
</feature>
<dbReference type="InParanoid" id="A0A554MW62"/>
<evidence type="ECO:0000313" key="15">
    <source>
        <dbReference type="EMBL" id="TSD09351.1"/>
    </source>
</evidence>
<dbReference type="InterPro" id="IPR032837">
    <property type="entry name" value="G1PDH"/>
</dbReference>
<keyword evidence="8 11" id="KW-0443">Lipid metabolism</keyword>
<comment type="cofactor">
    <cofactor evidence="11 12">
        <name>Zn(2+)</name>
        <dbReference type="ChEBI" id="CHEBI:29105"/>
    </cofactor>
    <text evidence="11 12">Binds 1 zinc ion per subunit.</text>
</comment>
<dbReference type="AlphaFoldDB" id="A0A554MW62"/>
<accession>A0A554MW62</accession>
<dbReference type="GO" id="GO:0046872">
    <property type="term" value="F:metal ion binding"/>
    <property type="evidence" value="ECO:0007669"/>
    <property type="project" value="UniProtKB-KW"/>
</dbReference>
<dbReference type="InterPro" id="IPR023002">
    <property type="entry name" value="G1P_dehydrogenase_arc"/>
</dbReference>